<name>M7N1E5_9BACT</name>
<accession>M7N1E5</accession>
<gene>
    <name evidence="1" type="ORF">ADICEAN_02376</name>
</gene>
<dbReference type="InterPro" id="IPR052519">
    <property type="entry name" value="Euk-type_GlcNAc_Kinase"/>
</dbReference>
<dbReference type="eggNOG" id="COG2971">
    <property type="taxonomic scope" value="Bacteria"/>
</dbReference>
<dbReference type="PANTHER" id="PTHR43190">
    <property type="entry name" value="N-ACETYL-D-GLUCOSAMINE KINASE"/>
    <property type="match status" value="1"/>
</dbReference>
<dbReference type="InterPro" id="IPR043129">
    <property type="entry name" value="ATPase_NBD"/>
</dbReference>
<comment type="caution">
    <text evidence="1">The sequence shown here is derived from an EMBL/GenBank/DDBJ whole genome shotgun (WGS) entry which is preliminary data.</text>
</comment>
<dbReference type="Proteomes" id="UP000011910">
    <property type="component" value="Unassembled WGS sequence"/>
</dbReference>
<organism evidence="1 2">
    <name type="scientific">Cesiribacter andamanensis AMV16</name>
    <dbReference type="NCBI Taxonomy" id="1279009"/>
    <lineage>
        <taxon>Bacteria</taxon>
        <taxon>Pseudomonadati</taxon>
        <taxon>Bacteroidota</taxon>
        <taxon>Cytophagia</taxon>
        <taxon>Cytophagales</taxon>
        <taxon>Cesiribacteraceae</taxon>
        <taxon>Cesiribacter</taxon>
    </lineage>
</organism>
<sequence length="284" mass="31588">MIFIADSGSTKTQWRLLGADGSIQQAKTAGYNPHHQTAADIRDNLLQELLPQLSDGISPQQIHFYGAGCSSEKSKSIVRMAFREVFPEADITIEHDLLAAARALCGSEPGIACILGTGSNSCLYNGAEITHNIPALGWILGDEGSGSDLGRRVVADFLRFNMPDHLSKAFAEAYQGVTVDEVLDRIYKQPFPKPYIASFARFLNTHLQDPWCYQHVYDSFRSFLEKNVCKYPDYQQHKLHFVGSVAYYNSNVLRKAASDLGLRVHHVLESPIAGLTLYHQQTKV</sequence>
<dbReference type="AlphaFoldDB" id="M7N1E5"/>
<dbReference type="RefSeq" id="WP_009195767.1">
    <property type="nucleotide sequence ID" value="NZ_AODQ01000056.1"/>
</dbReference>
<protein>
    <submittedName>
        <fullName evidence="1">BadF/BadG/BcrA/BcrD ATPase family protein</fullName>
    </submittedName>
</protein>
<dbReference type="SUPFAM" id="SSF53067">
    <property type="entry name" value="Actin-like ATPase domain"/>
    <property type="match status" value="2"/>
</dbReference>
<dbReference type="STRING" id="1279009.ADICEAN_02376"/>
<reference evidence="1 2" key="1">
    <citation type="journal article" date="2013" name="Genome Announc.">
        <title>Draft Genome Sequence of Cesiribacter andamanensis Strain AMV16T, Isolated from a Soil Sample from a Mud Volcano in the Andaman Islands, India.</title>
        <authorList>
            <person name="Shivaji S."/>
            <person name="Ara S."/>
            <person name="Begum Z."/>
            <person name="Srinivas T.N."/>
            <person name="Singh A."/>
            <person name="Kumar Pinnaka A."/>
        </authorList>
    </citation>
    <scope>NUCLEOTIDE SEQUENCE [LARGE SCALE GENOMIC DNA]</scope>
    <source>
        <strain evidence="1 2">AMV16</strain>
    </source>
</reference>
<evidence type="ECO:0000313" key="1">
    <source>
        <dbReference type="EMBL" id="EMR02503.1"/>
    </source>
</evidence>
<evidence type="ECO:0000313" key="2">
    <source>
        <dbReference type="Proteomes" id="UP000011910"/>
    </source>
</evidence>
<dbReference type="PANTHER" id="PTHR43190:SF3">
    <property type="entry name" value="N-ACETYL-D-GLUCOSAMINE KINASE"/>
    <property type="match status" value="1"/>
</dbReference>
<dbReference type="Gene3D" id="3.30.420.40">
    <property type="match status" value="2"/>
</dbReference>
<keyword evidence="2" id="KW-1185">Reference proteome</keyword>
<proteinExistence type="predicted"/>
<dbReference type="Gene3D" id="1.10.720.160">
    <property type="match status" value="1"/>
</dbReference>
<dbReference type="EMBL" id="AODQ01000056">
    <property type="protein sequence ID" value="EMR02503.1"/>
    <property type="molecule type" value="Genomic_DNA"/>
</dbReference>
<dbReference type="OrthoDB" id="871343at2"/>
<dbReference type="CDD" id="cd24079">
    <property type="entry name" value="ASKHA_NBD_PG1100-like"/>
    <property type="match status" value="1"/>
</dbReference>
<dbReference type="PATRIC" id="fig|1279009.4.peg.2405"/>